<dbReference type="Pfam" id="PF13596">
    <property type="entry name" value="PAS_10"/>
    <property type="match status" value="1"/>
</dbReference>
<evidence type="ECO:0000259" key="1">
    <source>
        <dbReference type="Pfam" id="PF01814"/>
    </source>
</evidence>
<dbReference type="AlphaFoldDB" id="A0A5P6VSH9"/>
<dbReference type="Pfam" id="PF01814">
    <property type="entry name" value="Hemerythrin"/>
    <property type="match status" value="1"/>
</dbReference>
<organism evidence="2 3">
    <name type="scientific">Pseudobutyrivibrio xylanivorans</name>
    <dbReference type="NCBI Taxonomy" id="185007"/>
    <lineage>
        <taxon>Bacteria</taxon>
        <taxon>Bacillati</taxon>
        <taxon>Bacillota</taxon>
        <taxon>Clostridia</taxon>
        <taxon>Lachnospirales</taxon>
        <taxon>Lachnospiraceae</taxon>
        <taxon>Pseudobutyrivibrio</taxon>
    </lineage>
</organism>
<gene>
    <name evidence="2" type="ORF">FXF36_11060</name>
</gene>
<reference evidence="3" key="1">
    <citation type="submission" date="2019-08" db="EMBL/GenBank/DDBJ databases">
        <title>Complete Genome Sequence of the Polysaccharide-Degrading Rumen Bacterium Pseudobutyrivibrio xylanivorans MA3014.</title>
        <authorList>
            <person name="Palevich N."/>
            <person name="Maclean P.H."/>
            <person name="Kelly W.J."/>
            <person name="Leahy S.C."/>
            <person name="Rakonjac J."/>
            <person name="Attwood G.T."/>
        </authorList>
    </citation>
    <scope>NUCLEOTIDE SEQUENCE [LARGE SCALE GENOMIC DNA]</scope>
    <source>
        <strain evidence="3">MA3014</strain>
    </source>
</reference>
<name>A0A5P6VSH9_PSEXY</name>
<sequence>MEKRIDTIGETLKNESYGMGIGSKVKAAPLKRQDGADEQYLILKQIENHPLNIFALENEAISEALKELRTAMESRENLIPALDKARELAIHYAEKGDLLYPLLKLKYHFVGPTDIMWTVDDEIRDEMKALSNSAKDFSSLLEDKDWNERLEAVVTRAEEMIYKEENIIFPLCAKNFTEEEWQDIARDFDDYKPCLIGKRPLWKKATPKKNVNDLPQTGEMITFPSGQLTPYQLDAMLNTIPIELTFVDANDVNKYFNDGDEMKLFKRPLTALDREVYTCHPPKFEPMVRSIIADFKAGTRDCIEIWSSRGDQAVLIRYMAVRDKDHNYVGTLECVQPMGFAEQHFGR</sequence>
<proteinExistence type="predicted"/>
<dbReference type="Gene3D" id="1.20.120.520">
    <property type="entry name" value="nmb1532 protein domain like"/>
    <property type="match status" value="1"/>
</dbReference>
<dbReference type="KEGG" id="pxv:FXF36_11060"/>
<protein>
    <submittedName>
        <fullName evidence="2">DUF438 domain-containing protein</fullName>
    </submittedName>
</protein>
<dbReference type="PANTHER" id="PTHR39966">
    <property type="entry name" value="BLL2471 PROTEIN-RELATED"/>
    <property type="match status" value="1"/>
</dbReference>
<dbReference type="InterPro" id="IPR012312">
    <property type="entry name" value="Hemerythrin-like"/>
</dbReference>
<dbReference type="Proteomes" id="UP000327030">
    <property type="component" value="Chromosome 1"/>
</dbReference>
<dbReference type="PANTHER" id="PTHR39966:SF3">
    <property type="entry name" value="DUF438 DOMAIN-CONTAINING PROTEIN"/>
    <property type="match status" value="1"/>
</dbReference>
<evidence type="ECO:0000313" key="3">
    <source>
        <dbReference type="Proteomes" id="UP000327030"/>
    </source>
</evidence>
<dbReference type="RefSeq" id="WP_151624064.1">
    <property type="nucleotide sequence ID" value="NZ_CP043028.1"/>
</dbReference>
<accession>A0A5P6VSH9</accession>
<evidence type="ECO:0000313" key="2">
    <source>
        <dbReference type="EMBL" id="QFJ55362.1"/>
    </source>
</evidence>
<dbReference type="GO" id="GO:0005886">
    <property type="term" value="C:plasma membrane"/>
    <property type="evidence" value="ECO:0007669"/>
    <property type="project" value="TreeGrafter"/>
</dbReference>
<dbReference type="OrthoDB" id="9769774at2"/>
<dbReference type="EMBL" id="CP043028">
    <property type="protein sequence ID" value="QFJ55362.1"/>
    <property type="molecule type" value="Genomic_DNA"/>
</dbReference>
<feature type="domain" description="Hemerythrin-like" evidence="1">
    <location>
        <begin position="50"/>
        <end position="172"/>
    </location>
</feature>